<dbReference type="GO" id="GO:0008745">
    <property type="term" value="F:N-acetylmuramoyl-L-alanine amidase activity"/>
    <property type="evidence" value="ECO:0007669"/>
    <property type="project" value="UniProtKB-EC"/>
</dbReference>
<dbReference type="Gene3D" id="3.40.630.40">
    <property type="entry name" value="Zn-dependent exopeptidases"/>
    <property type="match status" value="1"/>
</dbReference>
<sequence>MKRKQHRRCLSIAVFGTLLAFTEVASCEDVRPKTVALMTPDERQVMVAQMQVTLDEALSGKQLIEDYPWPIVATVNLSDADNVIVVDLDRRILDYTSLSESEDMGDYIFNRLWPFLERIDGSTGVRFLYGGHEEEYWSGKPGIDAMPRTTSGRKKRNADDRPLVVVAPGHGVYFHRKFKDWRAQREPVNGVLEDDMTTVLSGHLESALLRDGLRVDKLRPGAPTGVHDASEQPWWRLAVRYQLERRFPDLKGVWQSLPTKPVTADKKGLEERDEDIRSRPLYANHVGADALIHIHTNAESPEVNGLRAYVTDRAEDRVLASRILCSAEELLRTNPKFDSFKVAPSPHEHTKKAENNSATMPSVIVEVGFHTNPQDAQFLQDRAFQTLSMRGVAKGYRLYRNKRPCEEFVINPGEEVVGRVGIDVQMPFSFKGNPVYPIRVWSRDKKCTYRGCHNVDKTLSGPSDLEKFKLKYLCKREDLERPPIEVTVGAKDFDGVRAAPATLKVVCKAG</sequence>
<dbReference type="PANTHER" id="PTHR30404:SF0">
    <property type="entry name" value="N-ACETYLMURAMOYL-L-ALANINE AMIDASE AMIC"/>
    <property type="match status" value="1"/>
</dbReference>
<dbReference type="KEGG" id="lpy:FIV34_04575"/>
<dbReference type="CDD" id="cd02696">
    <property type="entry name" value="MurNAc-LAA"/>
    <property type="match status" value="1"/>
</dbReference>
<dbReference type="PANTHER" id="PTHR30404">
    <property type="entry name" value="N-ACETYLMURAMOYL-L-ALANINE AMIDASE"/>
    <property type="match status" value="1"/>
</dbReference>
<evidence type="ECO:0000256" key="4">
    <source>
        <dbReference type="SAM" id="SignalP"/>
    </source>
</evidence>
<dbReference type="AlphaFoldDB" id="A0A4Y5Z101"/>
<name>A0A4Y5Z101_9GAMM</name>
<protein>
    <recommendedName>
        <fullName evidence="2">N-acetylmuramoyl-L-alanine amidase</fullName>
        <ecNumber evidence="2">3.5.1.28</ecNumber>
    </recommendedName>
</protein>
<dbReference type="GO" id="GO:0030288">
    <property type="term" value="C:outer membrane-bounded periplasmic space"/>
    <property type="evidence" value="ECO:0007669"/>
    <property type="project" value="TreeGrafter"/>
</dbReference>
<comment type="catalytic activity">
    <reaction evidence="1">
        <text>Hydrolyzes the link between N-acetylmuramoyl residues and L-amino acid residues in certain cell-wall glycopeptides.</text>
        <dbReference type="EC" id="3.5.1.28"/>
    </reaction>
</comment>
<evidence type="ECO:0000256" key="2">
    <source>
        <dbReference type="ARBA" id="ARBA00011901"/>
    </source>
</evidence>
<accession>A0A4Y5Z101</accession>
<dbReference type="InterPro" id="IPR050695">
    <property type="entry name" value="N-acetylmuramoyl_amidase_3"/>
</dbReference>
<keyword evidence="7" id="KW-1185">Reference proteome</keyword>
<reference evidence="6 7" key="1">
    <citation type="submission" date="2019-06" db="EMBL/GenBank/DDBJ databases">
        <title>A complete genome sequence for Luteibacter pinisoli MAH-14.</title>
        <authorList>
            <person name="Baltrus D.A."/>
        </authorList>
    </citation>
    <scope>NUCLEOTIDE SEQUENCE [LARGE SCALE GENOMIC DNA]</scope>
    <source>
        <strain evidence="6 7">MAH-14</strain>
    </source>
</reference>
<feature type="domain" description="MurNAc-LAA" evidence="5">
    <location>
        <begin position="280"/>
        <end position="397"/>
    </location>
</feature>
<evidence type="ECO:0000313" key="7">
    <source>
        <dbReference type="Proteomes" id="UP000316093"/>
    </source>
</evidence>
<dbReference type="RefSeq" id="WP_139980122.1">
    <property type="nucleotide sequence ID" value="NZ_CP041046.1"/>
</dbReference>
<organism evidence="6 7">
    <name type="scientific">Luteibacter pinisoli</name>
    <dbReference type="NCBI Taxonomy" id="2589080"/>
    <lineage>
        <taxon>Bacteria</taxon>
        <taxon>Pseudomonadati</taxon>
        <taxon>Pseudomonadota</taxon>
        <taxon>Gammaproteobacteria</taxon>
        <taxon>Lysobacterales</taxon>
        <taxon>Rhodanobacteraceae</taxon>
        <taxon>Luteibacter</taxon>
    </lineage>
</organism>
<dbReference type="EC" id="3.5.1.28" evidence="2"/>
<dbReference type="EMBL" id="CP041046">
    <property type="protein sequence ID" value="QDE38526.1"/>
    <property type="molecule type" value="Genomic_DNA"/>
</dbReference>
<evidence type="ECO:0000259" key="5">
    <source>
        <dbReference type="SMART" id="SM00646"/>
    </source>
</evidence>
<gene>
    <name evidence="6" type="ORF">FIV34_04575</name>
</gene>
<dbReference type="Proteomes" id="UP000316093">
    <property type="component" value="Chromosome"/>
</dbReference>
<dbReference type="SMART" id="SM00646">
    <property type="entry name" value="Ami_3"/>
    <property type="match status" value="1"/>
</dbReference>
<evidence type="ECO:0000256" key="1">
    <source>
        <dbReference type="ARBA" id="ARBA00001561"/>
    </source>
</evidence>
<keyword evidence="4" id="KW-0732">Signal</keyword>
<keyword evidence="3" id="KW-0378">Hydrolase</keyword>
<proteinExistence type="predicted"/>
<evidence type="ECO:0000313" key="6">
    <source>
        <dbReference type="EMBL" id="QDE38526.1"/>
    </source>
</evidence>
<dbReference type="Pfam" id="PF01520">
    <property type="entry name" value="Amidase_3"/>
    <property type="match status" value="1"/>
</dbReference>
<dbReference type="OrthoDB" id="7051801at2"/>
<evidence type="ECO:0000256" key="3">
    <source>
        <dbReference type="ARBA" id="ARBA00022801"/>
    </source>
</evidence>
<dbReference type="InterPro" id="IPR002508">
    <property type="entry name" value="MurNAc-LAA_cat"/>
</dbReference>
<dbReference type="SUPFAM" id="SSF53187">
    <property type="entry name" value="Zn-dependent exopeptidases"/>
    <property type="match status" value="1"/>
</dbReference>
<feature type="chain" id="PRO_5021387008" description="N-acetylmuramoyl-L-alanine amidase" evidence="4">
    <location>
        <begin position="26"/>
        <end position="510"/>
    </location>
</feature>
<feature type="signal peptide" evidence="4">
    <location>
        <begin position="1"/>
        <end position="25"/>
    </location>
</feature>
<dbReference type="GO" id="GO:0009253">
    <property type="term" value="P:peptidoglycan catabolic process"/>
    <property type="evidence" value="ECO:0007669"/>
    <property type="project" value="InterPro"/>
</dbReference>